<gene>
    <name evidence="1" type="ORF">CAPTEDRAFT_201719</name>
</gene>
<name>R7TRV8_CAPTE</name>
<organism evidence="1">
    <name type="scientific">Capitella teleta</name>
    <name type="common">Polychaete worm</name>
    <dbReference type="NCBI Taxonomy" id="283909"/>
    <lineage>
        <taxon>Eukaryota</taxon>
        <taxon>Metazoa</taxon>
        <taxon>Spiralia</taxon>
        <taxon>Lophotrochozoa</taxon>
        <taxon>Annelida</taxon>
        <taxon>Polychaeta</taxon>
        <taxon>Sedentaria</taxon>
        <taxon>Scolecida</taxon>
        <taxon>Capitellidae</taxon>
        <taxon>Capitella</taxon>
    </lineage>
</organism>
<dbReference type="AlphaFoldDB" id="R7TRV8"/>
<sequence length="126" mass="14170">MDSIVRTSTYADAKDLVTALRDLVAAKVLLELAVSLADLLILSPINQIIVCSAKRKEDQLSRLKFEETMASFKEAQKKMIAELFQLSLRLDNLDVSESKPTSNLRKPFVLPMQDKLSFSALPNFLR</sequence>
<evidence type="ECO:0000313" key="3">
    <source>
        <dbReference type="Proteomes" id="UP000014760"/>
    </source>
</evidence>
<reference evidence="3" key="1">
    <citation type="submission" date="2012-12" db="EMBL/GenBank/DDBJ databases">
        <authorList>
            <person name="Hellsten U."/>
            <person name="Grimwood J."/>
            <person name="Chapman J.A."/>
            <person name="Shapiro H."/>
            <person name="Aerts A."/>
            <person name="Otillar R.P."/>
            <person name="Terry A.Y."/>
            <person name="Boore J.L."/>
            <person name="Simakov O."/>
            <person name="Marletaz F."/>
            <person name="Cho S.-J."/>
            <person name="Edsinger-Gonzales E."/>
            <person name="Havlak P."/>
            <person name="Kuo D.-H."/>
            <person name="Larsson T."/>
            <person name="Lv J."/>
            <person name="Arendt D."/>
            <person name="Savage R."/>
            <person name="Osoegawa K."/>
            <person name="de Jong P."/>
            <person name="Lindberg D.R."/>
            <person name="Seaver E.C."/>
            <person name="Weisblat D.A."/>
            <person name="Putnam N.H."/>
            <person name="Grigoriev I.V."/>
            <person name="Rokhsar D.S."/>
        </authorList>
    </citation>
    <scope>NUCLEOTIDE SEQUENCE</scope>
    <source>
        <strain evidence="3">I ESC-2004</strain>
    </source>
</reference>
<dbReference type="HOGENOM" id="CLU_1983670_0_0_1"/>
<dbReference type="EMBL" id="KB309495">
    <property type="protein sequence ID" value="ELT94236.1"/>
    <property type="molecule type" value="Genomic_DNA"/>
</dbReference>
<reference evidence="2" key="3">
    <citation type="submission" date="2015-06" db="UniProtKB">
        <authorList>
            <consortium name="EnsemblMetazoa"/>
        </authorList>
    </citation>
    <scope>IDENTIFICATION</scope>
</reference>
<evidence type="ECO:0000313" key="1">
    <source>
        <dbReference type="EMBL" id="ELT94236.1"/>
    </source>
</evidence>
<keyword evidence="3" id="KW-1185">Reference proteome</keyword>
<evidence type="ECO:0000313" key="2">
    <source>
        <dbReference type="EnsemblMetazoa" id="CapteP184889"/>
    </source>
</evidence>
<dbReference type="EnsemblMetazoa" id="CapteT184889">
    <property type="protein sequence ID" value="CapteP184889"/>
    <property type="gene ID" value="CapteG184889"/>
</dbReference>
<proteinExistence type="predicted"/>
<reference evidence="1 3" key="2">
    <citation type="journal article" date="2013" name="Nature">
        <title>Insights into bilaterian evolution from three spiralian genomes.</title>
        <authorList>
            <person name="Simakov O."/>
            <person name="Marletaz F."/>
            <person name="Cho S.J."/>
            <person name="Edsinger-Gonzales E."/>
            <person name="Havlak P."/>
            <person name="Hellsten U."/>
            <person name="Kuo D.H."/>
            <person name="Larsson T."/>
            <person name="Lv J."/>
            <person name="Arendt D."/>
            <person name="Savage R."/>
            <person name="Osoegawa K."/>
            <person name="de Jong P."/>
            <person name="Grimwood J."/>
            <person name="Chapman J.A."/>
            <person name="Shapiro H."/>
            <person name="Aerts A."/>
            <person name="Otillar R.P."/>
            <person name="Terry A.Y."/>
            <person name="Boore J.L."/>
            <person name="Grigoriev I.V."/>
            <person name="Lindberg D.R."/>
            <person name="Seaver E.C."/>
            <person name="Weisblat D.A."/>
            <person name="Putnam N.H."/>
            <person name="Rokhsar D.S."/>
        </authorList>
    </citation>
    <scope>NUCLEOTIDE SEQUENCE</scope>
    <source>
        <strain evidence="1 3">I ESC-2004</strain>
    </source>
</reference>
<accession>R7TRV8</accession>
<dbReference type="EMBL" id="AMQN01000409">
    <property type="status" value="NOT_ANNOTATED_CDS"/>
    <property type="molecule type" value="Genomic_DNA"/>
</dbReference>
<protein>
    <submittedName>
        <fullName evidence="1 2">Uncharacterized protein</fullName>
    </submittedName>
</protein>
<dbReference type="Proteomes" id="UP000014760">
    <property type="component" value="Unassembled WGS sequence"/>
</dbReference>
<dbReference type="EMBL" id="AMQN01029336">
    <property type="status" value="NOT_ANNOTATED_CDS"/>
    <property type="molecule type" value="Genomic_DNA"/>
</dbReference>
<dbReference type="EnsemblMetazoa" id="CapteT201719">
    <property type="protein sequence ID" value="CapteP201719"/>
    <property type="gene ID" value="CapteG201719"/>
</dbReference>